<evidence type="ECO:0000256" key="1">
    <source>
        <dbReference type="SAM" id="Phobius"/>
    </source>
</evidence>
<feature type="transmembrane region" description="Helical" evidence="1">
    <location>
        <begin position="200"/>
        <end position="219"/>
    </location>
</feature>
<feature type="transmembrane region" description="Helical" evidence="1">
    <location>
        <begin position="29"/>
        <end position="47"/>
    </location>
</feature>
<comment type="caution">
    <text evidence="2">The sequence shown here is derived from an EMBL/GenBank/DDBJ whole genome shotgun (WGS) entry which is preliminary data.</text>
</comment>
<sequence length="411" mass="49504">MVFLFSLINISFTLFFFLFWQYIESILFWILSIIFIIFFSKILSFFIEKNDISHKETVIHDKKIKKFPIKIIIEYFKKWSYYIAFLFFYLSLYGFIYSINRIYNFSNFIEIFHYITFFISLVIVSIFFFFLQKKQETIFLIFRSNCIVFTLIYSIFLLFFLSKNISPSIFFVINSIFPIITLSSVLVFDSFFKEKKKYIYSLFLFYLFIIAGYYISTVFSTIPPWYIFLLILSFFMSIYTFIFPSIRIFNQFKHISRIVGIFMGYILSLSIIFSILIESFSLFYVCMAIISMIYQYSIYRFFKNYISYVVFLLTFVFLYVKIFFIFWINSLASSLVFIFLLPSIFVGVSYFIQNKYPKEIYILHFIGIGLGSLALIYCLIQIGFIRDTLSLSIILFFESILLFASYLRFKK</sequence>
<feature type="transmembrane region" description="Helical" evidence="1">
    <location>
        <begin position="168"/>
        <end position="188"/>
    </location>
</feature>
<protein>
    <submittedName>
        <fullName evidence="2">Uncharacterized protein</fullName>
    </submittedName>
</protein>
<feature type="transmembrane region" description="Helical" evidence="1">
    <location>
        <begin position="7"/>
        <end position="23"/>
    </location>
</feature>
<feature type="transmembrane region" description="Helical" evidence="1">
    <location>
        <begin position="334"/>
        <end position="353"/>
    </location>
</feature>
<organism evidence="2">
    <name type="scientific">uncultured bacterium</name>
    <name type="common">gcode 4</name>
    <dbReference type="NCBI Taxonomy" id="1234023"/>
    <lineage>
        <taxon>Bacteria</taxon>
        <taxon>environmental samples</taxon>
    </lineage>
</organism>
<evidence type="ECO:0000313" key="2">
    <source>
        <dbReference type="EMBL" id="EKD44130.1"/>
    </source>
</evidence>
<feature type="transmembrane region" description="Helical" evidence="1">
    <location>
        <begin position="389"/>
        <end position="409"/>
    </location>
</feature>
<feature type="transmembrane region" description="Helical" evidence="1">
    <location>
        <begin position="225"/>
        <end position="246"/>
    </location>
</feature>
<reference evidence="2" key="1">
    <citation type="journal article" date="2012" name="Science">
        <title>Fermentation, hydrogen, and sulfur metabolism in multiple uncultivated bacterial phyla.</title>
        <authorList>
            <person name="Wrighton K.C."/>
            <person name="Thomas B.C."/>
            <person name="Sharon I."/>
            <person name="Miller C.S."/>
            <person name="Castelle C.J."/>
            <person name="VerBerkmoes N.C."/>
            <person name="Wilkins M.J."/>
            <person name="Hettich R.L."/>
            <person name="Lipton M.S."/>
            <person name="Williams K.H."/>
            <person name="Long P.E."/>
            <person name="Banfield J.F."/>
        </authorList>
    </citation>
    <scope>NUCLEOTIDE SEQUENCE [LARGE SCALE GENOMIC DNA]</scope>
</reference>
<keyword evidence="1" id="KW-0472">Membrane</keyword>
<dbReference type="EMBL" id="AMFJ01028960">
    <property type="protein sequence ID" value="EKD44130.1"/>
    <property type="molecule type" value="Genomic_DNA"/>
</dbReference>
<keyword evidence="1" id="KW-1133">Transmembrane helix</keyword>
<feature type="transmembrane region" description="Helical" evidence="1">
    <location>
        <begin position="258"/>
        <end position="276"/>
    </location>
</feature>
<name>K1YME0_9BACT</name>
<accession>K1YME0</accession>
<proteinExistence type="predicted"/>
<feature type="transmembrane region" description="Helical" evidence="1">
    <location>
        <begin position="111"/>
        <end position="131"/>
    </location>
</feature>
<feature type="transmembrane region" description="Helical" evidence="1">
    <location>
        <begin position="79"/>
        <end position="99"/>
    </location>
</feature>
<feature type="transmembrane region" description="Helical" evidence="1">
    <location>
        <begin position="282"/>
        <end position="299"/>
    </location>
</feature>
<dbReference type="AlphaFoldDB" id="K1YME0"/>
<feature type="transmembrane region" description="Helical" evidence="1">
    <location>
        <begin position="138"/>
        <end position="162"/>
    </location>
</feature>
<feature type="transmembrane region" description="Helical" evidence="1">
    <location>
        <begin position="306"/>
        <end position="328"/>
    </location>
</feature>
<feature type="transmembrane region" description="Helical" evidence="1">
    <location>
        <begin position="360"/>
        <end position="383"/>
    </location>
</feature>
<gene>
    <name evidence="2" type="ORF">ACD_71C00229G0002</name>
</gene>
<keyword evidence="1" id="KW-0812">Transmembrane</keyword>